<reference evidence="3" key="2">
    <citation type="submission" date="2015-01" db="EMBL/GenBank/DDBJ databases">
        <title>Evolutionary Origins and Diversification of the Mycorrhizal Mutualists.</title>
        <authorList>
            <consortium name="DOE Joint Genome Institute"/>
            <consortium name="Mycorrhizal Genomics Consortium"/>
            <person name="Kohler A."/>
            <person name="Kuo A."/>
            <person name="Nagy L.G."/>
            <person name="Floudas D."/>
            <person name="Copeland A."/>
            <person name="Barry K.W."/>
            <person name="Cichocki N."/>
            <person name="Veneault-Fourrey C."/>
            <person name="LaButti K."/>
            <person name="Lindquist E.A."/>
            <person name="Lipzen A."/>
            <person name="Lundell T."/>
            <person name="Morin E."/>
            <person name="Murat C."/>
            <person name="Riley R."/>
            <person name="Ohm R."/>
            <person name="Sun H."/>
            <person name="Tunlid A."/>
            <person name="Henrissat B."/>
            <person name="Grigoriev I.V."/>
            <person name="Hibbett D.S."/>
            <person name="Martin F."/>
        </authorList>
    </citation>
    <scope>NUCLEOTIDE SEQUENCE [LARGE SCALE GENOMIC DNA]</scope>
    <source>
        <strain evidence="3">LaAM-08-1</strain>
    </source>
</reference>
<proteinExistence type="predicted"/>
<feature type="non-terminal residue" evidence="2">
    <location>
        <position position="66"/>
    </location>
</feature>
<organism evidence="2 3">
    <name type="scientific">Laccaria amethystina LaAM-08-1</name>
    <dbReference type="NCBI Taxonomy" id="1095629"/>
    <lineage>
        <taxon>Eukaryota</taxon>
        <taxon>Fungi</taxon>
        <taxon>Dikarya</taxon>
        <taxon>Basidiomycota</taxon>
        <taxon>Agaricomycotina</taxon>
        <taxon>Agaricomycetes</taxon>
        <taxon>Agaricomycetidae</taxon>
        <taxon>Agaricales</taxon>
        <taxon>Agaricineae</taxon>
        <taxon>Hydnangiaceae</taxon>
        <taxon>Laccaria</taxon>
    </lineage>
</organism>
<dbReference type="AlphaFoldDB" id="A0A0C9X0S1"/>
<dbReference type="HOGENOM" id="CLU_2838112_0_0_1"/>
<evidence type="ECO:0000256" key="1">
    <source>
        <dbReference type="SAM" id="MobiDB-lite"/>
    </source>
</evidence>
<dbReference type="Proteomes" id="UP000054477">
    <property type="component" value="Unassembled WGS sequence"/>
</dbReference>
<evidence type="ECO:0000313" key="2">
    <source>
        <dbReference type="EMBL" id="KIJ98725.1"/>
    </source>
</evidence>
<name>A0A0C9X0S1_9AGAR</name>
<reference evidence="2 3" key="1">
    <citation type="submission" date="2014-04" db="EMBL/GenBank/DDBJ databases">
        <authorList>
            <consortium name="DOE Joint Genome Institute"/>
            <person name="Kuo A."/>
            <person name="Kohler A."/>
            <person name="Nagy L.G."/>
            <person name="Floudas D."/>
            <person name="Copeland A."/>
            <person name="Barry K.W."/>
            <person name="Cichocki N."/>
            <person name="Veneault-Fourrey C."/>
            <person name="LaButti K."/>
            <person name="Lindquist E.A."/>
            <person name="Lipzen A."/>
            <person name="Lundell T."/>
            <person name="Morin E."/>
            <person name="Murat C."/>
            <person name="Sun H."/>
            <person name="Tunlid A."/>
            <person name="Henrissat B."/>
            <person name="Grigoriev I.V."/>
            <person name="Hibbett D.S."/>
            <person name="Martin F."/>
            <person name="Nordberg H.P."/>
            <person name="Cantor M.N."/>
            <person name="Hua S.X."/>
        </authorList>
    </citation>
    <scope>NUCLEOTIDE SEQUENCE [LARGE SCALE GENOMIC DNA]</scope>
    <source>
        <strain evidence="2 3">LaAM-08-1</strain>
    </source>
</reference>
<protein>
    <submittedName>
        <fullName evidence="2">Uncharacterized protein</fullName>
    </submittedName>
</protein>
<keyword evidence="3" id="KW-1185">Reference proteome</keyword>
<feature type="region of interest" description="Disordered" evidence="1">
    <location>
        <begin position="36"/>
        <end position="66"/>
    </location>
</feature>
<accession>A0A0C9X0S1</accession>
<dbReference type="EMBL" id="KN838663">
    <property type="protein sequence ID" value="KIJ98725.1"/>
    <property type="molecule type" value="Genomic_DNA"/>
</dbReference>
<gene>
    <name evidence="2" type="ORF">K443DRAFT_680560</name>
</gene>
<sequence>MNFPHLAAINLKHNETQVRASIDQALLPRQKFRLSTAHSDPCGEGEGNSGDRHLAAHLMPGVGQRF</sequence>
<evidence type="ECO:0000313" key="3">
    <source>
        <dbReference type="Proteomes" id="UP000054477"/>
    </source>
</evidence>